<evidence type="ECO:0000313" key="1">
    <source>
        <dbReference type="EMBL" id="KAI4581695.1"/>
    </source>
</evidence>
<name>A0ACB9UWP3_9CETA</name>
<sequence>MPAFETRTDPLGRLQKYPKIHVSSGEESSGSGPEFTQGLRPRHQRERNSERPPRNSHGDWPFLRPPERVPEGPVGKNSRRSRRISRGGALHRNGERNSRVVPPFQESPRCVSQFQRNRFSLHCLDVQAEDRLPPRVHVGQPCGKASWESLVGKTRGKTIDALIHGADCVTLLLPLWRKANGERNSRVVPPFQESPRCVSPFQRNRFSLHCLDVQAEDRLPPRVHVGQPCGKASWESLVGKTRGKTIDALIHGADCVTLLLPLWRKAERIPGVPDASQEEALSTGKARGTPGSCHHSKSPPDVSFHSRGTCFPCTALTFKPRIDSHHVCTWDSPVGKPRGKDTRENHRCFDPRGGLRDTAATALEESASACRHSRRGLTPLGRRQKYPKIHVSTGEESSGSDPEFTQGLRPRHQRERNSERPPRNSHGDWPFLRPPERVPEGPVGKNSRRSRRISRGGALHRNGERNSRVVPPFQESPRCVSPFQRNRFSLHCLDVQAEDRLPPRVHVGQPCGKASWESLVGKTRGKTIDALIHGADCVTLLLPLWRKAERIPGVPDASQEEALSTGKARGTPGSCHHSKSPPDVSFHSRGTCFPCTALTFKPRIDSHHVCTWDSPVGKPRGKDTRENHRCFDPRGGLRDTAATALEESASACRHSRRGLTPLGRRQKYPKIHVSTGEESSGSDPEFTQGLRSRHQRERNSERPPRNSHGDWPFLRPPERVPEGPVGKNSRRSRRISRGGALHRNGERNSRVVPPFQESPRCVSPFQRNRFSLHCLDVQAEDRLPPRVHVGQPCGKASWESLVGKTRGKTIDALIHGADCVTLLLPLWRKAKGERNSSVVPPFQESPRCVSPFQRNRFSLHCLDVQAEDRLPPRVHVGQPCGKASWESLVGKTRGKTIDALIHGADCVTLLLPLWRKAQVHARIRDED</sequence>
<proteinExistence type="predicted"/>
<gene>
    <name evidence="1" type="ORF">MJG53_009220</name>
</gene>
<accession>A0ACB9UWP3</accession>
<comment type="caution">
    <text evidence="1">The sequence shown here is derived from an EMBL/GenBank/DDBJ whole genome shotgun (WGS) entry which is preliminary data.</text>
</comment>
<organism evidence="1 2">
    <name type="scientific">Ovis ammon polii x Ovis aries</name>
    <dbReference type="NCBI Taxonomy" id="2918886"/>
    <lineage>
        <taxon>Eukaryota</taxon>
        <taxon>Metazoa</taxon>
        <taxon>Chordata</taxon>
        <taxon>Craniata</taxon>
        <taxon>Vertebrata</taxon>
        <taxon>Euteleostomi</taxon>
        <taxon>Mammalia</taxon>
        <taxon>Eutheria</taxon>
        <taxon>Laurasiatheria</taxon>
        <taxon>Artiodactyla</taxon>
        <taxon>Ruminantia</taxon>
        <taxon>Pecora</taxon>
        <taxon>Bovidae</taxon>
        <taxon>Caprinae</taxon>
        <taxon>Ovis</taxon>
    </lineage>
</organism>
<evidence type="ECO:0000313" key="2">
    <source>
        <dbReference type="Proteomes" id="UP001057279"/>
    </source>
</evidence>
<protein>
    <submittedName>
        <fullName evidence="1">Uncharacterized protein</fullName>
    </submittedName>
</protein>
<reference evidence="1" key="1">
    <citation type="submission" date="2022-03" db="EMBL/GenBank/DDBJ databases">
        <title>Genomic analyses of argali, domestic sheep and their hybrids provide insights into chromosomal evolution, heterosis and genetic basis of agronomic traits.</title>
        <authorList>
            <person name="Li M."/>
        </authorList>
    </citation>
    <scope>NUCLEOTIDE SEQUENCE</scope>
    <source>
        <strain evidence="1">F1 hybrid</strain>
    </source>
</reference>
<keyword evidence="2" id="KW-1185">Reference proteome</keyword>
<dbReference type="Proteomes" id="UP001057279">
    <property type="component" value="Linkage Group LG09"/>
</dbReference>
<dbReference type="EMBL" id="CM043034">
    <property type="protein sequence ID" value="KAI4581695.1"/>
    <property type="molecule type" value="Genomic_DNA"/>
</dbReference>